<keyword evidence="6 13" id="KW-0067">ATP-binding</keyword>
<comment type="caution">
    <text evidence="13">The sequence shown here is derived from an EMBL/GenBank/DDBJ whole genome shotgun (WGS) entry which is preliminary data.</text>
</comment>
<comment type="similarity">
    <text evidence="2">Belongs to the ABC transporter superfamily.</text>
</comment>
<keyword evidence="14" id="KW-1185">Reference proteome</keyword>
<feature type="coiled-coil region" evidence="9">
    <location>
        <begin position="367"/>
        <end position="394"/>
    </location>
</feature>
<dbReference type="NCBIfam" id="NF045998">
    <property type="entry name" value="cleave_ABC_plasm"/>
    <property type="match status" value="1"/>
</dbReference>
<evidence type="ECO:0000256" key="1">
    <source>
        <dbReference type="ARBA" id="ARBA00004651"/>
    </source>
</evidence>
<keyword evidence="5" id="KW-0378">Hydrolase</keyword>
<dbReference type="Proteomes" id="UP000006229">
    <property type="component" value="Unassembled WGS sequence"/>
</dbReference>
<dbReference type="Gene3D" id="3.90.70.10">
    <property type="entry name" value="Cysteine proteinases"/>
    <property type="match status" value="1"/>
</dbReference>
<evidence type="ECO:0000259" key="11">
    <source>
        <dbReference type="PROSITE" id="PS50929"/>
    </source>
</evidence>
<dbReference type="PATRIC" id="fig|1131455.3.peg.247"/>
<feature type="domain" description="Peptidase C39" evidence="12">
    <location>
        <begin position="8"/>
        <end position="136"/>
    </location>
</feature>
<evidence type="ECO:0000256" key="8">
    <source>
        <dbReference type="ARBA" id="ARBA00023136"/>
    </source>
</evidence>
<evidence type="ECO:0000256" key="7">
    <source>
        <dbReference type="ARBA" id="ARBA00022989"/>
    </source>
</evidence>
<evidence type="ECO:0000313" key="13">
    <source>
        <dbReference type="EMBL" id="EIE42210.1"/>
    </source>
</evidence>
<evidence type="ECO:0000256" key="10">
    <source>
        <dbReference type="SAM" id="Phobius"/>
    </source>
</evidence>
<keyword evidence="8 10" id="KW-0472">Membrane</keyword>
<protein>
    <submittedName>
        <fullName evidence="13">ABC transporter ATP-binding protein</fullName>
    </submittedName>
</protein>
<evidence type="ECO:0000256" key="3">
    <source>
        <dbReference type="ARBA" id="ARBA00022692"/>
    </source>
</evidence>
<keyword evidence="9" id="KW-0175">Coiled coil</keyword>
<feature type="transmembrane region" description="Helical" evidence="10">
    <location>
        <begin position="306"/>
        <end position="324"/>
    </location>
</feature>
<dbReference type="SUPFAM" id="SSF52540">
    <property type="entry name" value="P-loop containing nucleoside triphosphate hydrolases"/>
    <property type="match status" value="1"/>
</dbReference>
<organism evidence="13 14">
    <name type="scientific">Mycoplasmopsis canis UFG4</name>
    <dbReference type="NCBI Taxonomy" id="1131455"/>
    <lineage>
        <taxon>Bacteria</taxon>
        <taxon>Bacillati</taxon>
        <taxon>Mycoplasmatota</taxon>
        <taxon>Mycoplasmoidales</taxon>
        <taxon>Metamycoplasmataceae</taxon>
        <taxon>Mycoplasmopsis</taxon>
    </lineage>
</organism>
<dbReference type="InterPro" id="IPR003439">
    <property type="entry name" value="ABC_transporter-like_ATP-bd"/>
</dbReference>
<dbReference type="Gene3D" id="3.40.50.300">
    <property type="entry name" value="P-loop containing nucleotide triphosphate hydrolases"/>
    <property type="match status" value="1"/>
</dbReference>
<dbReference type="GO" id="GO:0016887">
    <property type="term" value="F:ATP hydrolysis activity"/>
    <property type="evidence" value="ECO:0007669"/>
    <property type="project" value="InterPro"/>
</dbReference>
<dbReference type="EMBL" id="AJFU01000004">
    <property type="protein sequence ID" value="EIE42210.1"/>
    <property type="molecule type" value="Genomic_DNA"/>
</dbReference>
<proteinExistence type="inferred from homology"/>
<accession>I1A6T9</accession>
<evidence type="ECO:0000259" key="12">
    <source>
        <dbReference type="PROSITE" id="PS50990"/>
    </source>
</evidence>
<evidence type="ECO:0000256" key="6">
    <source>
        <dbReference type="ARBA" id="ARBA00022840"/>
    </source>
</evidence>
<keyword evidence="5" id="KW-0788">Thiol protease</keyword>
<name>I1A6T9_9BACT</name>
<feature type="transmembrane region" description="Helical" evidence="10">
    <location>
        <begin position="205"/>
        <end position="222"/>
    </location>
</feature>
<dbReference type="GO" id="GO:0005886">
    <property type="term" value="C:plasma membrane"/>
    <property type="evidence" value="ECO:0007669"/>
    <property type="project" value="UniProtKB-SubCell"/>
</dbReference>
<evidence type="ECO:0000256" key="2">
    <source>
        <dbReference type="ARBA" id="ARBA00005417"/>
    </source>
</evidence>
<evidence type="ECO:0000256" key="4">
    <source>
        <dbReference type="ARBA" id="ARBA00022741"/>
    </source>
</evidence>
<gene>
    <name evidence="13" type="ORF">MCANUFG4_01208</name>
</gene>
<dbReference type="AlphaFoldDB" id="I1A6T9"/>
<evidence type="ECO:0000256" key="5">
    <source>
        <dbReference type="ARBA" id="ARBA00022807"/>
    </source>
</evidence>
<comment type="subcellular location">
    <subcellularLocation>
        <location evidence="1">Cell membrane</location>
        <topology evidence="1">Multi-pass membrane protein</topology>
    </subcellularLocation>
</comment>
<feature type="domain" description="ABC transmembrane type-1" evidence="11">
    <location>
        <begin position="169"/>
        <end position="450"/>
    </location>
</feature>
<dbReference type="PANTHER" id="PTHR43158:SF2">
    <property type="entry name" value="SKFA PEPTIDE EXPORT ATP-BINDING PROTEIN SKFE"/>
    <property type="match status" value="1"/>
</dbReference>
<dbReference type="GO" id="GO:0140359">
    <property type="term" value="F:ABC-type transporter activity"/>
    <property type="evidence" value="ECO:0007669"/>
    <property type="project" value="InterPro"/>
</dbReference>
<dbReference type="Pfam" id="PF00005">
    <property type="entry name" value="ABC_tran"/>
    <property type="match status" value="1"/>
</dbReference>
<keyword evidence="3 10" id="KW-0812">Transmembrane</keyword>
<dbReference type="OrthoDB" id="403954at2"/>
<dbReference type="GO" id="GO:0008234">
    <property type="term" value="F:cysteine-type peptidase activity"/>
    <property type="evidence" value="ECO:0007669"/>
    <property type="project" value="UniProtKB-KW"/>
</dbReference>
<evidence type="ECO:0000313" key="14">
    <source>
        <dbReference type="Proteomes" id="UP000006229"/>
    </source>
</evidence>
<dbReference type="GO" id="GO:0006508">
    <property type="term" value="P:proteolysis"/>
    <property type="evidence" value="ECO:0007669"/>
    <property type="project" value="InterPro"/>
</dbReference>
<dbReference type="CDD" id="cd00267">
    <property type="entry name" value="ABC_ATPase"/>
    <property type="match status" value="1"/>
</dbReference>
<dbReference type="InterPro" id="IPR027417">
    <property type="entry name" value="P-loop_NTPase"/>
</dbReference>
<keyword evidence="4" id="KW-0547">Nucleotide-binding</keyword>
<dbReference type="InterPro" id="IPR011527">
    <property type="entry name" value="ABC1_TM_dom"/>
</dbReference>
<feature type="transmembrane region" description="Helical" evidence="10">
    <location>
        <begin position="275"/>
        <end position="300"/>
    </location>
</feature>
<evidence type="ECO:0000256" key="9">
    <source>
        <dbReference type="SAM" id="Coils"/>
    </source>
</evidence>
<dbReference type="PROSITE" id="PS50990">
    <property type="entry name" value="PEPTIDASE_C39"/>
    <property type="match status" value="1"/>
</dbReference>
<dbReference type="Pfam" id="PF03412">
    <property type="entry name" value="Peptidase_C39"/>
    <property type="match status" value="1"/>
</dbReference>
<reference evidence="13 14" key="1">
    <citation type="journal article" date="2012" name="J. Bacteriol.">
        <title>Genome annotation of five Mycoplasma canis strains.</title>
        <authorList>
            <person name="Brown D.R."/>
            <person name="May M."/>
            <person name="Michaels D.L."/>
            <person name="Barbet A.F."/>
        </authorList>
    </citation>
    <scope>NUCLEOTIDE SEQUENCE [LARGE SCALE GENOMIC DNA]</scope>
    <source>
        <strain evidence="13 14">UFG4</strain>
    </source>
</reference>
<sequence>MENKYQIQLSPWDCSLYVFNKYLSIKKYDEIPIKELKFKSIYNEKGIELKNFESLINYYGFKINVYSVKIEELHSIDGNEFPFASIIKINDTDKHMVLVLKIDKKTLWYYDPNYGTVIKKDVEEFKKVYENVCIEFIKENFYNEKEKNLIFQKKTFSLNNIFKIDKYKIICFTILLFELLFLISIPFINKRIINIIILYKLKNELILISSILITSILFIYLIQKVAFKISKKFYLKETSNEIFKILQSFQNSNTLLILNMPNIEIKNRLANLFEVIYISQTFLPNLLINLISFCISFLVLKAINTQLLILLFVIICIILIINYLKKIIIDKNYLKLINDSYLLDKNMETYINSLKEFHNTFLVNNILNKWNIKKDNFEKTLNNYENNINQIDYLENLFEIYTPLLVSIVGVIEVWNQRLEISNFVYFLTSINLFIKPIKGLFSNFNNYLTFNKKAKTLDIFEMFDKSNQEYPNFKNERIDSIQLSYAEFGYSLNKVPLINVDRLVFKDKNIIKGANGTGKSTLAKILSGSIKLNKGEIFVNEKISNLFYNLPLKEKIYYVNSDLSSLQISIKEFLGVLDEDMFFDLLKRKNLLNLNTLMNLPKENFLDLDFSSLSKGQTSYIKTLKIFLADYDVVIFDETFENIDENIFNDYSKILKSELSNKLVIEISHSKKFIFEEIAKAITLNHENIEK</sequence>
<dbReference type="Gene3D" id="1.20.1560.10">
    <property type="entry name" value="ABC transporter type 1, transmembrane domain"/>
    <property type="match status" value="1"/>
</dbReference>
<dbReference type="InterPro" id="IPR005074">
    <property type="entry name" value="Peptidase_C39"/>
</dbReference>
<dbReference type="PANTHER" id="PTHR43158">
    <property type="entry name" value="SKFA PEPTIDE EXPORT ATP-BINDING PROTEIN SKFE"/>
    <property type="match status" value="1"/>
</dbReference>
<dbReference type="SUPFAM" id="SSF90123">
    <property type="entry name" value="ABC transporter transmembrane region"/>
    <property type="match status" value="1"/>
</dbReference>
<dbReference type="InterPro" id="IPR036640">
    <property type="entry name" value="ABC1_TM_sf"/>
</dbReference>
<dbReference type="PROSITE" id="PS50929">
    <property type="entry name" value="ABC_TM1F"/>
    <property type="match status" value="1"/>
</dbReference>
<keyword evidence="5" id="KW-0645">Protease</keyword>
<dbReference type="GO" id="GO:0005524">
    <property type="term" value="F:ATP binding"/>
    <property type="evidence" value="ECO:0007669"/>
    <property type="project" value="UniProtKB-KW"/>
</dbReference>
<feature type="transmembrane region" description="Helical" evidence="10">
    <location>
        <begin position="167"/>
        <end position="185"/>
    </location>
</feature>
<keyword evidence="7 10" id="KW-1133">Transmembrane helix</keyword>
<dbReference type="RefSeq" id="WP_004797072.1">
    <property type="nucleotide sequence ID" value="NZ_AJFU01000004.1"/>
</dbReference>